<evidence type="ECO:0000313" key="3">
    <source>
        <dbReference type="EMBL" id="PLU03811.1"/>
    </source>
</evidence>
<evidence type="ECO:0000259" key="2">
    <source>
        <dbReference type="Pfam" id="PF23639"/>
    </source>
</evidence>
<dbReference type="Pfam" id="PF23639">
    <property type="entry name" value="DUF7146"/>
    <property type="match status" value="1"/>
</dbReference>
<evidence type="ECO:0000259" key="1">
    <source>
        <dbReference type="Pfam" id="PF13362"/>
    </source>
</evidence>
<name>A0ABX4TNJ2_9HYPH</name>
<feature type="domain" description="DUF7146" evidence="2">
    <location>
        <begin position="94"/>
        <end position="181"/>
    </location>
</feature>
<gene>
    <name evidence="3" type="ORF">BMJ33_12980</name>
</gene>
<evidence type="ECO:0000313" key="4">
    <source>
        <dbReference type="Proteomes" id="UP001190825"/>
    </source>
</evidence>
<feature type="domain" description="Toprim" evidence="1">
    <location>
        <begin position="190"/>
        <end position="270"/>
    </location>
</feature>
<proteinExistence type="predicted"/>
<dbReference type="Pfam" id="PF13362">
    <property type="entry name" value="Toprim_3"/>
    <property type="match status" value="1"/>
</dbReference>
<dbReference type="EMBL" id="NBUC01000067">
    <property type="protein sequence ID" value="PLU03811.1"/>
    <property type="molecule type" value="Genomic_DNA"/>
</dbReference>
<dbReference type="Proteomes" id="UP001190825">
    <property type="component" value="Unassembled WGS sequence"/>
</dbReference>
<comment type="caution">
    <text evidence="3">The sequence shown here is derived from an EMBL/GenBank/DDBJ whole genome shotgun (WGS) entry which is preliminary data.</text>
</comment>
<protein>
    <submittedName>
        <fullName evidence="3">Virulence-associated protein E</fullName>
    </submittedName>
</protein>
<sequence length="274" mass="29675">MQIDIKQAALLLGGEVLRGSRNRISCPGPGHSKHDRSLSVTFNADGTFTTNSFAEDDFRDCRDHVKARLGFSDARPAVHVTPLPDLSDMIDVQRRINDARRIWESTVPLKGTLAEVYLESRGLSYDGEALAFRPTCRSMVALMTDALTGEPCGVHRTFLDAEGRKIDKKMRGRAKGAVVRLYELEAPFGLGIAEGIETALASDFRPIWAGLTAGGVAGLPVLPHVEALTVFADHDRAGIQAANTVGERWHAAGREVTLTAPAEQGKDFADREAA</sequence>
<dbReference type="RefSeq" id="WP_101779769.1">
    <property type="nucleotide sequence ID" value="NZ_NBUC01000067.1"/>
</dbReference>
<dbReference type="InterPro" id="IPR055570">
    <property type="entry name" value="DUF7146"/>
</dbReference>
<reference evidence="3 4" key="1">
    <citation type="journal article" date="2018" name="FEMS Microbiol. Ecol.">
        <title>Co-invading symbiotic mutualists of Medicago polymorpha retain high ancestral diversity and contain diverse accessory genomes.</title>
        <authorList>
            <person name="Porter S.S."/>
            <person name="Faber-Hammond J.J."/>
            <person name="Friesen M.L."/>
        </authorList>
    </citation>
    <scope>NUCLEOTIDE SEQUENCE [LARGE SCALE GENOMIC DNA]</scope>
    <source>
        <strain evidence="3 4">Str16</strain>
    </source>
</reference>
<organism evidence="3 4">
    <name type="scientific">Sinorhizobium medicae</name>
    <dbReference type="NCBI Taxonomy" id="110321"/>
    <lineage>
        <taxon>Bacteria</taxon>
        <taxon>Pseudomonadati</taxon>
        <taxon>Pseudomonadota</taxon>
        <taxon>Alphaproteobacteria</taxon>
        <taxon>Hyphomicrobiales</taxon>
        <taxon>Rhizobiaceae</taxon>
        <taxon>Sinorhizobium/Ensifer group</taxon>
        <taxon>Sinorhizobium</taxon>
    </lineage>
</organism>
<dbReference type="InterPro" id="IPR006171">
    <property type="entry name" value="TOPRIM_dom"/>
</dbReference>
<keyword evidence="4" id="KW-1185">Reference proteome</keyword>
<accession>A0ABX4TNJ2</accession>